<dbReference type="Proteomes" id="UP001516023">
    <property type="component" value="Unassembled WGS sequence"/>
</dbReference>
<proteinExistence type="predicted"/>
<dbReference type="EMBL" id="JABMIG020000042">
    <property type="protein sequence ID" value="KAL3798961.1"/>
    <property type="molecule type" value="Genomic_DNA"/>
</dbReference>
<organism evidence="2 3">
    <name type="scientific">Cyclotella cryptica</name>
    <dbReference type="NCBI Taxonomy" id="29204"/>
    <lineage>
        <taxon>Eukaryota</taxon>
        <taxon>Sar</taxon>
        <taxon>Stramenopiles</taxon>
        <taxon>Ochrophyta</taxon>
        <taxon>Bacillariophyta</taxon>
        <taxon>Coscinodiscophyceae</taxon>
        <taxon>Thalassiosirophycidae</taxon>
        <taxon>Stephanodiscales</taxon>
        <taxon>Stephanodiscaceae</taxon>
        <taxon>Cyclotella</taxon>
    </lineage>
</organism>
<protein>
    <submittedName>
        <fullName evidence="2">Uncharacterized protein</fullName>
    </submittedName>
</protein>
<feature type="region of interest" description="Disordered" evidence="1">
    <location>
        <begin position="552"/>
        <end position="579"/>
    </location>
</feature>
<evidence type="ECO:0000313" key="2">
    <source>
        <dbReference type="EMBL" id="KAL3798961.1"/>
    </source>
</evidence>
<feature type="compositionally biased region" description="Basic residues" evidence="1">
    <location>
        <begin position="558"/>
        <end position="571"/>
    </location>
</feature>
<name>A0ABD3QGK1_9STRA</name>
<gene>
    <name evidence="2" type="ORF">HJC23_005100</name>
</gene>
<comment type="caution">
    <text evidence="2">The sequence shown here is derived from an EMBL/GenBank/DDBJ whole genome shotgun (WGS) entry which is preliminary data.</text>
</comment>
<reference evidence="2 3" key="1">
    <citation type="journal article" date="2020" name="G3 (Bethesda)">
        <title>Improved Reference Genome for Cyclotella cryptica CCMP332, a Model for Cell Wall Morphogenesis, Salinity Adaptation, and Lipid Production in Diatoms (Bacillariophyta).</title>
        <authorList>
            <person name="Roberts W.R."/>
            <person name="Downey K.M."/>
            <person name="Ruck E.C."/>
            <person name="Traller J.C."/>
            <person name="Alverson A.J."/>
        </authorList>
    </citation>
    <scope>NUCLEOTIDE SEQUENCE [LARGE SCALE GENOMIC DNA]</scope>
    <source>
        <strain evidence="2 3">CCMP332</strain>
    </source>
</reference>
<evidence type="ECO:0000313" key="3">
    <source>
        <dbReference type="Proteomes" id="UP001516023"/>
    </source>
</evidence>
<accession>A0ABD3QGK1</accession>
<keyword evidence="3" id="KW-1185">Reference proteome</keyword>
<feature type="compositionally biased region" description="Low complexity" evidence="1">
    <location>
        <begin position="60"/>
        <end position="69"/>
    </location>
</feature>
<sequence length="1492" mass="164528">MEQPVLLQKLQTALACLYNTNHTNEQYRHEAHQFLLTFKSSNLRRLVVSRLQSQKDRTTNNNHNNNNSNDYSSFENDLQRHAQESSAHTIGSIYLSCFALLLASSHHCTHERIFVAQTLNHRCRSIKLVESFDIEAEDGLECGVARLVLAWEEEKRRSSYDVDADVDAGNGGRAAKSTAVLNAWGERYVPMLVHRCIDVINNNNHASLCHGGQLLGVVLERHSSSLLLGNEGEERGEERIKGNLTMLTLAVALYACAFAEYEEEYYFSQQMPQQQQQQQQHRTPWANTVLSELGSALSITALRIRYRPTQNNQDTPSSEPNVPPLVDLLIHSVHVVADAAANYFSQKQQQQQHYSQDITMQNLAQSCHIHAIKRSIAACLTSLPETVLLPPGSDRGEDNHRIPSIDRACLRAASLELRSGNGEGAAEGGMGMERMWMEIVKSELGENANQTEDVAQAMARLDDASACRILECCESWARFVWVPLHVIDVTIGKLALRYLSVWQDDSPAKLSMQYQKAQNCAFQYLVSIFEGASPSLTVEDILSATLGVAAGKSGGGTAKKKQGNKSKKRQERRLERASEKVDVAEPACSAEEELLRRKYSASVAAAAVLGVSVHEDGLPREDATFGLRSAASTPSTSTHGICSTVSILATSVSPHLLWLERNANEDYRPSEKWWLKLFSLILESVRRLCQSINRDIRALAYEPLMILHESLNSTPVVRLRMEQIAVDAVCECALALSVSCRYPDDYFLDLAVDNDEDLEFERNDVRDVVRSVSSLDSGNFGTAEYKSPSMLILEHLVKSCNKSIQESTQHNLLPPESVVHTLSALAKPLNKLGTKYAGQPTQNERQIIMVSVIALGSVCDRLNQSFHSESISQILPVSRLALMGLSSLSPLCSSLVDVKLRFATSDAEKELISAFDHTIKVALQHAIISSAKIPELVAESTLKITRYDIRGAMRGPGGEDHVGCIALMRLCFESDNLACSMLSIYGSSLLCDLASLHQELKTLENNRPPGREDGIGVAPISRRLVLRTISRLCMLQTKTSGDESGRVILHQLLRVPLSEIRVQKELPLTRDKLLRVCESTFDLASFNSFVIADLFNNPSGELGCVFECVLSGYSRLSFSADSDPWFEQWARLRGAALCLLRTCFNQSVTEYSANVASAVIRAECDAAVHQCDQGPTSGSTIFIDNVVGEEVLHAGAFFMAIKDNLHRIDSNLNTSFEEAFAELRRCLAIMKSSAVAVNSLLLNKASEATSHTDPRPTVAEAWFLAMTSLVSIFRGANLTSQLTSTDRIEDMIGDSLHVSIALIFMKDLGNKKSPPPTVQNGMSLDGPQTLAMMDFMSEAILLGSGILAATARSFTTHFKLVQLIPSEELGATIIAAGLLRAASGALPPWAVELTPLLIRSMFTALGNNCDTFIQTLKNSTKIECSGHILAGRYFEHVSSVHIDSFLSKTRDACNRGEWNKLKSVLKSACGGKKKDSGFNLKPQYTCWKCERL</sequence>
<feature type="region of interest" description="Disordered" evidence="1">
    <location>
        <begin position="52"/>
        <end position="73"/>
    </location>
</feature>
<evidence type="ECO:0000256" key="1">
    <source>
        <dbReference type="SAM" id="MobiDB-lite"/>
    </source>
</evidence>